<feature type="compositionally biased region" description="Pro residues" evidence="1">
    <location>
        <begin position="83"/>
        <end position="95"/>
    </location>
</feature>
<feature type="region of interest" description="Disordered" evidence="1">
    <location>
        <begin position="73"/>
        <end position="106"/>
    </location>
</feature>
<gene>
    <name evidence="2" type="ORF">EA472_17030</name>
</gene>
<name>A0A3N6NHV2_NATCH</name>
<evidence type="ECO:0000313" key="3">
    <source>
        <dbReference type="Proteomes" id="UP000281431"/>
    </source>
</evidence>
<reference evidence="2 3" key="1">
    <citation type="submission" date="2018-10" db="EMBL/GenBank/DDBJ databases">
        <title>Natrarchaeobius chitinivorans gen. nov., sp. nov., and Natrarchaeobius haloalkaliphilus sp. nov., alkaliphilic, chitin-utilizing haloarchaea from hypersaline alkaline lakes.</title>
        <authorList>
            <person name="Sorokin D.Y."/>
            <person name="Elcheninov A.G."/>
            <person name="Kostrikina N.A."/>
            <person name="Bale N.J."/>
            <person name="Sinninghe Damste J.S."/>
            <person name="Khijniak T.V."/>
            <person name="Kublanov I.V."/>
            <person name="Toshchakov S.V."/>
        </authorList>
    </citation>
    <scope>NUCLEOTIDE SEQUENCE [LARGE SCALE GENOMIC DNA]</scope>
    <source>
        <strain evidence="2 3">AArcht7</strain>
    </source>
</reference>
<feature type="compositionally biased region" description="Basic residues" evidence="1">
    <location>
        <begin position="144"/>
        <end position="154"/>
    </location>
</feature>
<comment type="caution">
    <text evidence="2">The sequence shown here is derived from an EMBL/GenBank/DDBJ whole genome shotgun (WGS) entry which is preliminary data.</text>
</comment>
<protein>
    <submittedName>
        <fullName evidence="2">Uncharacterized protein</fullName>
    </submittedName>
</protein>
<dbReference type="EMBL" id="REFZ01000013">
    <property type="protein sequence ID" value="RQG98692.1"/>
    <property type="molecule type" value="Genomic_DNA"/>
</dbReference>
<organism evidence="2 3">
    <name type="scientific">Natrarchaeobius chitinivorans</name>
    <dbReference type="NCBI Taxonomy" id="1679083"/>
    <lineage>
        <taxon>Archaea</taxon>
        <taxon>Methanobacteriati</taxon>
        <taxon>Methanobacteriota</taxon>
        <taxon>Stenosarchaea group</taxon>
        <taxon>Halobacteria</taxon>
        <taxon>Halobacteriales</taxon>
        <taxon>Natrialbaceae</taxon>
        <taxon>Natrarchaeobius</taxon>
    </lineage>
</organism>
<evidence type="ECO:0000256" key="1">
    <source>
        <dbReference type="SAM" id="MobiDB-lite"/>
    </source>
</evidence>
<proteinExistence type="predicted"/>
<feature type="compositionally biased region" description="Basic residues" evidence="1">
    <location>
        <begin position="197"/>
        <end position="219"/>
    </location>
</feature>
<dbReference type="Proteomes" id="UP000281431">
    <property type="component" value="Unassembled WGS sequence"/>
</dbReference>
<dbReference type="AlphaFoldDB" id="A0A3N6NHV2"/>
<feature type="region of interest" description="Disordered" evidence="1">
    <location>
        <begin position="144"/>
        <end position="219"/>
    </location>
</feature>
<sequence>MGTLTHPRDIRVFPRATIATSVSGSVSVDFESATFDFGGESIPSAGRTLGSTDSHRGFAGVLSSRSCAGRRCRITSRRNERPASPPLRRSPPPFPSDTVDGDDGRFRSNVRRDAAEDDSTMLERGESAVVADANPSVATLGRLRRRARSARRGRSSGTTIATGTSATASTTFADWTRERAVRRPPVPPARPAERISRRSRRSRPIRRRTRRRASRGVRL</sequence>
<keyword evidence="3" id="KW-1185">Reference proteome</keyword>
<evidence type="ECO:0000313" key="2">
    <source>
        <dbReference type="EMBL" id="RQG98692.1"/>
    </source>
</evidence>
<accession>A0A3N6NHV2</accession>
<feature type="compositionally biased region" description="Low complexity" evidence="1">
    <location>
        <begin position="155"/>
        <end position="171"/>
    </location>
</feature>